<proteinExistence type="predicted"/>
<accession>S7R6A4</accession>
<dbReference type="SUPFAM" id="SSF81901">
    <property type="entry name" value="HCP-like"/>
    <property type="match status" value="1"/>
</dbReference>
<reference evidence="1 2" key="1">
    <citation type="journal article" date="2012" name="Science">
        <title>The Paleozoic origin of enzymatic lignin decomposition reconstructed from 31 fungal genomes.</title>
        <authorList>
            <person name="Floudas D."/>
            <person name="Binder M."/>
            <person name="Riley R."/>
            <person name="Barry K."/>
            <person name="Blanchette R.A."/>
            <person name="Henrissat B."/>
            <person name="Martinez A.T."/>
            <person name="Otillar R."/>
            <person name="Spatafora J.W."/>
            <person name="Yadav J.S."/>
            <person name="Aerts A."/>
            <person name="Benoit I."/>
            <person name="Boyd A."/>
            <person name="Carlson A."/>
            <person name="Copeland A."/>
            <person name="Coutinho P.M."/>
            <person name="de Vries R.P."/>
            <person name="Ferreira P."/>
            <person name="Findley K."/>
            <person name="Foster B."/>
            <person name="Gaskell J."/>
            <person name="Glotzer D."/>
            <person name="Gorecki P."/>
            <person name="Heitman J."/>
            <person name="Hesse C."/>
            <person name="Hori C."/>
            <person name="Igarashi K."/>
            <person name="Jurgens J.A."/>
            <person name="Kallen N."/>
            <person name="Kersten P."/>
            <person name="Kohler A."/>
            <person name="Kuees U."/>
            <person name="Kumar T.K.A."/>
            <person name="Kuo A."/>
            <person name="LaButti K."/>
            <person name="Larrondo L.F."/>
            <person name="Lindquist E."/>
            <person name="Ling A."/>
            <person name="Lombard V."/>
            <person name="Lucas S."/>
            <person name="Lundell T."/>
            <person name="Martin R."/>
            <person name="McLaughlin D.J."/>
            <person name="Morgenstern I."/>
            <person name="Morin E."/>
            <person name="Murat C."/>
            <person name="Nagy L.G."/>
            <person name="Nolan M."/>
            <person name="Ohm R.A."/>
            <person name="Patyshakuliyeva A."/>
            <person name="Rokas A."/>
            <person name="Ruiz-Duenas F.J."/>
            <person name="Sabat G."/>
            <person name="Salamov A."/>
            <person name="Samejima M."/>
            <person name="Schmutz J."/>
            <person name="Slot J.C."/>
            <person name="St John F."/>
            <person name="Stenlid J."/>
            <person name="Sun H."/>
            <person name="Sun S."/>
            <person name="Syed K."/>
            <person name="Tsang A."/>
            <person name="Wiebenga A."/>
            <person name="Young D."/>
            <person name="Pisabarro A."/>
            <person name="Eastwood D.C."/>
            <person name="Martin F."/>
            <person name="Cullen D."/>
            <person name="Grigoriev I.V."/>
            <person name="Hibbett D.S."/>
        </authorList>
    </citation>
    <scope>NUCLEOTIDE SEQUENCE [LARGE SCALE GENOMIC DNA]</scope>
    <source>
        <strain evidence="1 2">ATCC 11539</strain>
    </source>
</reference>
<protein>
    <recommendedName>
        <fullName evidence="3">TPR-like protein</fullName>
    </recommendedName>
</protein>
<keyword evidence="2" id="KW-1185">Reference proteome</keyword>
<dbReference type="eggNOG" id="KOG4626">
    <property type="taxonomic scope" value="Eukaryota"/>
</dbReference>
<name>S7R6A4_GLOTA</name>
<dbReference type="GeneID" id="19303056"/>
<dbReference type="STRING" id="670483.S7R6A4"/>
<dbReference type="AlphaFoldDB" id="S7R6A4"/>
<dbReference type="RefSeq" id="XP_007871634.1">
    <property type="nucleotide sequence ID" value="XM_007873443.1"/>
</dbReference>
<dbReference type="Proteomes" id="UP000030669">
    <property type="component" value="Unassembled WGS sequence"/>
</dbReference>
<dbReference type="HOGENOM" id="CLU_850073_0_0_1"/>
<evidence type="ECO:0008006" key="3">
    <source>
        <dbReference type="Google" id="ProtNLM"/>
    </source>
</evidence>
<dbReference type="KEGG" id="gtr:GLOTRDRAFT_134472"/>
<dbReference type="EMBL" id="KB469502">
    <property type="protein sequence ID" value="EPQ49910.1"/>
    <property type="molecule type" value="Genomic_DNA"/>
</dbReference>
<evidence type="ECO:0000313" key="2">
    <source>
        <dbReference type="Proteomes" id="UP000030669"/>
    </source>
</evidence>
<evidence type="ECO:0000313" key="1">
    <source>
        <dbReference type="EMBL" id="EPQ49910.1"/>
    </source>
</evidence>
<sequence>MEDIDHYKLLYRLFCSLEQFNLARQILDSLKDTVDCIPEGHRDRADRLYELGMLYLDYATRSRGPPDLDQAIKHMKDAVELTASDHPDWGQRVKELKISCFVQTGMAVLVGDIRKASAYGQMAVDLTPGNNTGSIGWLKFIGAIYEECFEQFKEKEDLEKAIRYRQEVVNITPVNHPDRPDMLNSLGQVLLMSFEYFDKQQDLERAIICHQEAVDMVPDDHPTKALRVNALASSLVSRYTGFGSMADLDLAIQYYLNIVTITRDQSDKANYLHKLANALCVRFKNIGELRDLEEAIRCLQEALLFAVDNDQCRAEMLSSLGGAFQAR</sequence>
<dbReference type="OrthoDB" id="3224744at2759"/>
<organism evidence="1 2">
    <name type="scientific">Gloeophyllum trabeum (strain ATCC 11539 / FP-39264 / Madison 617)</name>
    <name type="common">Brown rot fungus</name>
    <dbReference type="NCBI Taxonomy" id="670483"/>
    <lineage>
        <taxon>Eukaryota</taxon>
        <taxon>Fungi</taxon>
        <taxon>Dikarya</taxon>
        <taxon>Basidiomycota</taxon>
        <taxon>Agaricomycotina</taxon>
        <taxon>Agaricomycetes</taxon>
        <taxon>Gloeophyllales</taxon>
        <taxon>Gloeophyllaceae</taxon>
        <taxon>Gloeophyllum</taxon>
    </lineage>
</organism>
<dbReference type="OMA" id="CKEIHEI"/>
<dbReference type="Gene3D" id="1.25.40.10">
    <property type="entry name" value="Tetratricopeptide repeat domain"/>
    <property type="match status" value="1"/>
</dbReference>
<gene>
    <name evidence="1" type="ORF">GLOTRDRAFT_134472</name>
</gene>
<dbReference type="InterPro" id="IPR011990">
    <property type="entry name" value="TPR-like_helical_dom_sf"/>
</dbReference>
<dbReference type="Pfam" id="PF13374">
    <property type="entry name" value="TPR_10"/>
    <property type="match status" value="1"/>
</dbReference>